<keyword evidence="2" id="KW-1185">Reference proteome</keyword>
<dbReference type="GeneID" id="83882913"/>
<reference evidence="2" key="1">
    <citation type="submission" date="2015-09" db="EMBL/GenBank/DDBJ databases">
        <authorList>
            <person name="Rodrigo-Torres Lidia"/>
            <person name="Arahal R.David."/>
        </authorList>
    </citation>
    <scope>NUCLEOTIDE SEQUENCE [LARGE SCALE GENOMIC DNA]</scope>
    <source>
        <strain evidence="2">CECT 7735</strain>
    </source>
</reference>
<protein>
    <submittedName>
        <fullName evidence="1">Putative N-formylglutamate amidohydrolase</fullName>
    </submittedName>
</protein>
<dbReference type="RefSeq" id="WP_058313100.1">
    <property type="nucleotide sequence ID" value="NZ_CYTW01000007.1"/>
</dbReference>
<sequence>MTYHPFQIYGRERKSRWLITVDHASNHVPVEINNGDLGLAPSDMERHIAYDIGALGTSLRLGELLDAPVIASNFSRLVIDPNRGEDDPTLVMHLYDGTIIPANRYIDEAEIERRKEAYYRPYHKAYGELVAEREDPIIIAMHSFSPKLNGRASRPWEIGILHAPQEDRFSLPFIERLQEESDLTVGDNEPYAGHLLGDSIDSHCFSKDTPHLNTLIELRHDEIDTDPKQNAWAERLAPMLNDVLERTGL</sequence>
<dbReference type="Gene3D" id="3.40.630.40">
    <property type="entry name" value="Zn-dependent exopeptidases"/>
    <property type="match status" value="1"/>
</dbReference>
<dbReference type="PIRSF" id="PIRSF029730">
    <property type="entry name" value="UCP029730"/>
    <property type="match status" value="1"/>
</dbReference>
<dbReference type="STRING" id="1715693.PH7735_03946"/>
<name>A0A0P1IIB3_9RHOB</name>
<evidence type="ECO:0000313" key="2">
    <source>
        <dbReference type="Proteomes" id="UP000051870"/>
    </source>
</evidence>
<dbReference type="InterPro" id="IPR011227">
    <property type="entry name" value="UCP029730"/>
</dbReference>
<dbReference type="InterPro" id="IPR007709">
    <property type="entry name" value="N-FG_amidohydro"/>
</dbReference>
<evidence type="ECO:0000313" key="1">
    <source>
        <dbReference type="EMBL" id="CUK14657.1"/>
    </source>
</evidence>
<dbReference type="SUPFAM" id="SSF53187">
    <property type="entry name" value="Zn-dependent exopeptidases"/>
    <property type="match status" value="1"/>
</dbReference>
<dbReference type="GO" id="GO:0016787">
    <property type="term" value="F:hydrolase activity"/>
    <property type="evidence" value="ECO:0007669"/>
    <property type="project" value="UniProtKB-KW"/>
</dbReference>
<keyword evidence="1" id="KW-0378">Hydrolase</keyword>
<proteinExistence type="predicted"/>
<dbReference type="EMBL" id="CYTW01000007">
    <property type="protein sequence ID" value="CUK14657.1"/>
    <property type="molecule type" value="Genomic_DNA"/>
</dbReference>
<organism evidence="1 2">
    <name type="scientific">Shimia thalassica</name>
    <dbReference type="NCBI Taxonomy" id="1715693"/>
    <lineage>
        <taxon>Bacteria</taxon>
        <taxon>Pseudomonadati</taxon>
        <taxon>Pseudomonadota</taxon>
        <taxon>Alphaproteobacteria</taxon>
        <taxon>Rhodobacterales</taxon>
        <taxon>Roseobacteraceae</taxon>
    </lineage>
</organism>
<dbReference type="Pfam" id="PF05013">
    <property type="entry name" value="FGase"/>
    <property type="match status" value="1"/>
</dbReference>
<dbReference type="AlphaFoldDB" id="A0A0P1IIB3"/>
<gene>
    <name evidence="1" type="ORF">PH7735_03946</name>
</gene>
<dbReference type="Proteomes" id="UP000051870">
    <property type="component" value="Unassembled WGS sequence"/>
</dbReference>
<accession>A0A0P1IIB3</accession>